<evidence type="ECO:0000256" key="11">
    <source>
        <dbReference type="RuleBase" id="RU000304"/>
    </source>
</evidence>
<dbReference type="PRINTS" id="PR00109">
    <property type="entry name" value="TYRKINASE"/>
</dbReference>
<reference evidence="13 15" key="2">
    <citation type="journal article" date="2013" name="Nature">
        <title>Insights into bilaterian evolution from three spiralian genomes.</title>
        <authorList>
            <person name="Simakov O."/>
            <person name="Marletaz F."/>
            <person name="Cho S.J."/>
            <person name="Edsinger-Gonzales E."/>
            <person name="Havlak P."/>
            <person name="Hellsten U."/>
            <person name="Kuo D.H."/>
            <person name="Larsson T."/>
            <person name="Lv J."/>
            <person name="Arendt D."/>
            <person name="Savage R."/>
            <person name="Osoegawa K."/>
            <person name="de Jong P."/>
            <person name="Grimwood J."/>
            <person name="Chapman J.A."/>
            <person name="Shapiro H."/>
            <person name="Aerts A."/>
            <person name="Otillar R.P."/>
            <person name="Terry A.Y."/>
            <person name="Boore J.L."/>
            <person name="Grigoriev I.V."/>
            <person name="Lindberg D.R."/>
            <person name="Seaver E.C."/>
            <person name="Weisblat D.A."/>
            <person name="Putnam N.H."/>
            <person name="Rokhsar D.S."/>
        </authorList>
    </citation>
    <scope>NUCLEOTIDE SEQUENCE</scope>
</reference>
<evidence type="ECO:0000256" key="9">
    <source>
        <dbReference type="ARBA" id="ARBA00048329"/>
    </source>
</evidence>
<dbReference type="GO" id="GO:0004672">
    <property type="term" value="F:protein kinase activity"/>
    <property type="evidence" value="ECO:0000318"/>
    <property type="project" value="GO_Central"/>
</dbReference>
<feature type="binding site" evidence="10">
    <location>
        <position position="146"/>
    </location>
    <ligand>
        <name>ATP</name>
        <dbReference type="ChEBI" id="CHEBI:30616"/>
    </ligand>
</feature>
<feature type="domain" description="Protein kinase" evidence="12">
    <location>
        <begin position="118"/>
        <end position="365"/>
    </location>
</feature>
<dbReference type="HOGENOM" id="CLU_000288_7_35_1"/>
<dbReference type="GO" id="GO:0005524">
    <property type="term" value="F:ATP binding"/>
    <property type="evidence" value="ECO:0007669"/>
    <property type="project" value="UniProtKB-UniRule"/>
</dbReference>
<evidence type="ECO:0000313" key="14">
    <source>
        <dbReference type="EnsemblMetazoa" id="HelroP74446"/>
    </source>
</evidence>
<dbReference type="AlphaFoldDB" id="T1G1R2"/>
<organism evidence="14 15">
    <name type="scientific">Helobdella robusta</name>
    <name type="common">Californian leech</name>
    <dbReference type="NCBI Taxonomy" id="6412"/>
    <lineage>
        <taxon>Eukaryota</taxon>
        <taxon>Metazoa</taxon>
        <taxon>Spiralia</taxon>
        <taxon>Lophotrochozoa</taxon>
        <taxon>Annelida</taxon>
        <taxon>Clitellata</taxon>
        <taxon>Hirudinea</taxon>
        <taxon>Rhynchobdellida</taxon>
        <taxon>Glossiphoniidae</taxon>
        <taxon>Helobdella</taxon>
    </lineage>
</organism>
<evidence type="ECO:0000256" key="1">
    <source>
        <dbReference type="ARBA" id="ARBA00006529"/>
    </source>
</evidence>
<dbReference type="RefSeq" id="XP_009012935.1">
    <property type="nucleotide sequence ID" value="XM_009014687.1"/>
</dbReference>
<dbReference type="EMBL" id="KB096023">
    <property type="protein sequence ID" value="ESO08913.1"/>
    <property type="molecule type" value="Genomic_DNA"/>
</dbReference>
<evidence type="ECO:0000313" key="15">
    <source>
        <dbReference type="Proteomes" id="UP000015101"/>
    </source>
</evidence>
<keyword evidence="6" id="KW-0418">Kinase</keyword>
<dbReference type="PROSITE" id="PS00107">
    <property type="entry name" value="PROTEIN_KINASE_ATP"/>
    <property type="match status" value="1"/>
</dbReference>
<dbReference type="InterPro" id="IPR011009">
    <property type="entry name" value="Kinase-like_dom_sf"/>
</dbReference>
<dbReference type="PANTHER" id="PTHR44329">
    <property type="entry name" value="SERINE/THREONINE-PROTEIN KINASE TNNI3K-RELATED"/>
    <property type="match status" value="1"/>
</dbReference>
<dbReference type="Gene3D" id="1.10.510.10">
    <property type="entry name" value="Transferase(Phosphotransferase) domain 1"/>
    <property type="match status" value="1"/>
</dbReference>
<dbReference type="FunFam" id="1.10.510.10:FF:000087">
    <property type="entry name" value="Mitogen-activated protein kinase kinase kinase 12"/>
    <property type="match status" value="1"/>
</dbReference>
<keyword evidence="4" id="KW-0808">Transferase</keyword>
<dbReference type="InterPro" id="IPR008271">
    <property type="entry name" value="Ser/Thr_kinase_AS"/>
</dbReference>
<proteinExistence type="inferred from homology"/>
<dbReference type="GO" id="GO:0004709">
    <property type="term" value="F:MAP kinase kinase kinase activity"/>
    <property type="evidence" value="ECO:0007669"/>
    <property type="project" value="UniProtKB-EC"/>
</dbReference>
<keyword evidence="3 11" id="KW-0723">Serine/threonine-protein kinase</keyword>
<dbReference type="STRING" id="6412.T1G1R2"/>
<evidence type="ECO:0000256" key="8">
    <source>
        <dbReference type="ARBA" id="ARBA00047559"/>
    </source>
</evidence>
<dbReference type="InParanoid" id="T1G1R2"/>
<dbReference type="InterPro" id="IPR017441">
    <property type="entry name" value="Protein_kinase_ATP_BS"/>
</dbReference>
<dbReference type="PROSITE" id="PS50011">
    <property type="entry name" value="PROTEIN_KINASE_DOM"/>
    <property type="match status" value="1"/>
</dbReference>
<dbReference type="InterPro" id="IPR051681">
    <property type="entry name" value="Ser/Thr_Kinases-Pseudokinases"/>
</dbReference>
<evidence type="ECO:0000256" key="4">
    <source>
        <dbReference type="ARBA" id="ARBA00022679"/>
    </source>
</evidence>
<keyword evidence="7 10" id="KW-0067">ATP-binding</keyword>
<dbReference type="SMART" id="SM00220">
    <property type="entry name" value="S_TKc"/>
    <property type="match status" value="1"/>
</dbReference>
<dbReference type="OMA" id="QHINHAN"/>
<reference evidence="15" key="1">
    <citation type="submission" date="2012-12" db="EMBL/GenBank/DDBJ databases">
        <authorList>
            <person name="Hellsten U."/>
            <person name="Grimwood J."/>
            <person name="Chapman J.A."/>
            <person name="Shapiro H."/>
            <person name="Aerts A."/>
            <person name="Otillar R.P."/>
            <person name="Terry A.Y."/>
            <person name="Boore J.L."/>
            <person name="Simakov O."/>
            <person name="Marletaz F."/>
            <person name="Cho S.-J."/>
            <person name="Edsinger-Gonzales E."/>
            <person name="Havlak P."/>
            <person name="Kuo D.-H."/>
            <person name="Larsson T."/>
            <person name="Lv J."/>
            <person name="Arendt D."/>
            <person name="Savage R."/>
            <person name="Osoegawa K."/>
            <person name="de Jong P."/>
            <person name="Lindberg D.R."/>
            <person name="Seaver E.C."/>
            <person name="Weisblat D.A."/>
            <person name="Putnam N.H."/>
            <person name="Grigoriev I.V."/>
            <person name="Rokhsar D.S."/>
        </authorList>
    </citation>
    <scope>NUCLEOTIDE SEQUENCE</scope>
</reference>
<dbReference type="PROSITE" id="PS00108">
    <property type="entry name" value="PROTEIN_KINASE_ST"/>
    <property type="match status" value="1"/>
</dbReference>
<dbReference type="Gene3D" id="3.30.200.20">
    <property type="entry name" value="Phosphorylase Kinase, domain 1"/>
    <property type="match status" value="1"/>
</dbReference>
<dbReference type="eggNOG" id="KOG4721">
    <property type="taxonomic scope" value="Eukaryota"/>
</dbReference>
<evidence type="ECO:0000256" key="6">
    <source>
        <dbReference type="ARBA" id="ARBA00022777"/>
    </source>
</evidence>
<protein>
    <recommendedName>
        <fullName evidence="2">mitogen-activated protein kinase kinase kinase</fullName>
        <ecNumber evidence="2">2.7.11.25</ecNumber>
    </recommendedName>
</protein>
<dbReference type="InterPro" id="IPR001245">
    <property type="entry name" value="Ser-Thr/Tyr_kinase_cat_dom"/>
</dbReference>
<dbReference type="Proteomes" id="UP000015101">
    <property type="component" value="Unassembled WGS sequence"/>
</dbReference>
<dbReference type="PANTHER" id="PTHR44329:SF304">
    <property type="entry name" value="MITOGEN-ACTIVATED PROTEIN KINASE KINASE KINASE 13-LIKE ISOFORM X1"/>
    <property type="match status" value="1"/>
</dbReference>
<evidence type="ECO:0000256" key="3">
    <source>
        <dbReference type="ARBA" id="ARBA00022527"/>
    </source>
</evidence>
<comment type="similarity">
    <text evidence="1">Belongs to the protein kinase superfamily. STE Ser/Thr protein kinase family. MAP kinase kinase kinase subfamily.</text>
</comment>
<evidence type="ECO:0000259" key="12">
    <source>
        <dbReference type="PROSITE" id="PS50011"/>
    </source>
</evidence>
<dbReference type="Pfam" id="PF07714">
    <property type="entry name" value="PK_Tyr_Ser-Thr"/>
    <property type="match status" value="1"/>
</dbReference>
<comment type="catalytic activity">
    <reaction evidence="8">
        <text>L-threonyl-[protein] + ATP = O-phospho-L-threonyl-[protein] + ADP + H(+)</text>
        <dbReference type="Rhea" id="RHEA:46608"/>
        <dbReference type="Rhea" id="RHEA-COMP:11060"/>
        <dbReference type="Rhea" id="RHEA-COMP:11605"/>
        <dbReference type="ChEBI" id="CHEBI:15378"/>
        <dbReference type="ChEBI" id="CHEBI:30013"/>
        <dbReference type="ChEBI" id="CHEBI:30616"/>
        <dbReference type="ChEBI" id="CHEBI:61977"/>
        <dbReference type="ChEBI" id="CHEBI:456216"/>
        <dbReference type="EC" id="2.7.11.25"/>
    </reaction>
</comment>
<dbReference type="EnsemblMetazoa" id="HelroT74446">
    <property type="protein sequence ID" value="HelroP74446"/>
    <property type="gene ID" value="HelroG74446"/>
</dbReference>
<name>T1G1R2_HELRO</name>
<dbReference type="GeneID" id="20215010"/>
<evidence type="ECO:0000313" key="13">
    <source>
        <dbReference type="EMBL" id="ESO08913.1"/>
    </source>
</evidence>
<comment type="catalytic activity">
    <reaction evidence="9">
        <text>L-seryl-[protein] + ATP = O-phospho-L-seryl-[protein] + ADP + H(+)</text>
        <dbReference type="Rhea" id="RHEA:17989"/>
        <dbReference type="Rhea" id="RHEA-COMP:9863"/>
        <dbReference type="Rhea" id="RHEA-COMP:11604"/>
        <dbReference type="ChEBI" id="CHEBI:15378"/>
        <dbReference type="ChEBI" id="CHEBI:29999"/>
        <dbReference type="ChEBI" id="CHEBI:30616"/>
        <dbReference type="ChEBI" id="CHEBI:83421"/>
        <dbReference type="ChEBI" id="CHEBI:456216"/>
        <dbReference type="EC" id="2.7.11.25"/>
    </reaction>
</comment>
<dbReference type="KEGG" id="hro:HELRODRAFT_74446"/>
<dbReference type="EC" id="2.7.11.25" evidence="2"/>
<dbReference type="GO" id="GO:0005737">
    <property type="term" value="C:cytoplasm"/>
    <property type="evidence" value="ECO:0000318"/>
    <property type="project" value="GO_Central"/>
</dbReference>
<evidence type="ECO:0000256" key="5">
    <source>
        <dbReference type="ARBA" id="ARBA00022741"/>
    </source>
</evidence>
<keyword evidence="15" id="KW-1185">Reference proteome</keyword>
<evidence type="ECO:0000256" key="2">
    <source>
        <dbReference type="ARBA" id="ARBA00012406"/>
    </source>
</evidence>
<dbReference type="SUPFAM" id="SSF56112">
    <property type="entry name" value="Protein kinase-like (PK-like)"/>
    <property type="match status" value="1"/>
</dbReference>
<dbReference type="CTD" id="20215010"/>
<reference evidence="14" key="3">
    <citation type="submission" date="2015-06" db="UniProtKB">
        <authorList>
            <consortium name="EnsemblMetazoa"/>
        </authorList>
    </citation>
    <scope>IDENTIFICATION</scope>
</reference>
<evidence type="ECO:0000256" key="10">
    <source>
        <dbReference type="PROSITE-ProRule" id="PRU10141"/>
    </source>
</evidence>
<gene>
    <name evidence="14" type="primary">20215010</name>
    <name evidence="13" type="ORF">HELRODRAFT_74446</name>
</gene>
<dbReference type="GO" id="GO:0007165">
    <property type="term" value="P:signal transduction"/>
    <property type="evidence" value="ECO:0000318"/>
    <property type="project" value="GO_Central"/>
</dbReference>
<sequence>MKKTNSPNYPNNLNNKYHLNNALNINKLNDNFNSKTDNFNSCNSFNNKKRILHSHLKNSLDDNEDGDSDGYKLEKDFKSGKSFIEGILGCLKPMLNLFSRNKNNINDDSSWEIEFESISDLEWLGSGTHGAVFLGRWRGELVAVKKVRSISEAEVRHLRKLNHPNIITLKGICTQPPCFCIVMEYCPYGQLYEVLRFAKTLPPHLLFDWSRQITNGMAYLHSHRIIHRDLKSPNILISHNDVAKISDFDTCREWKERSAKMSFVGTVVWMAPEVIRNEPCSDKIDVWSFGVVLWELMTLEIPYRHVDSSAIMWGVASHTMLLPIPETFPQGFKLLMKECWNAKPRNRPSFRQIQMHLEIAANDWLSIEEEEFYNLQQQWAAEISEKLATMQKEGLNCPKIEEDLVRKRKEELRHAQDIRLLYEQKLERTNKLYTELTSMMQKLDEREERVVRLVG</sequence>
<dbReference type="EMBL" id="AMQM01003111">
    <property type="status" value="NOT_ANNOTATED_CDS"/>
    <property type="molecule type" value="Genomic_DNA"/>
</dbReference>
<keyword evidence="5 10" id="KW-0547">Nucleotide-binding</keyword>
<dbReference type="InterPro" id="IPR000719">
    <property type="entry name" value="Prot_kinase_dom"/>
</dbReference>
<dbReference type="OrthoDB" id="339325at2759"/>
<evidence type="ECO:0000256" key="7">
    <source>
        <dbReference type="ARBA" id="ARBA00022840"/>
    </source>
</evidence>
<accession>T1G1R2</accession>